<proteinExistence type="predicted"/>
<keyword evidence="3" id="KW-1185">Reference proteome</keyword>
<dbReference type="Pfam" id="PF00651">
    <property type="entry name" value="BTB"/>
    <property type="match status" value="1"/>
</dbReference>
<dbReference type="InterPro" id="IPR000210">
    <property type="entry name" value="BTB/POZ_dom"/>
</dbReference>
<dbReference type="OrthoDB" id="5326346at2759"/>
<dbReference type="PROSITE" id="PS50097">
    <property type="entry name" value="BTB"/>
    <property type="match status" value="1"/>
</dbReference>
<dbReference type="SUPFAM" id="SSF54695">
    <property type="entry name" value="POZ domain"/>
    <property type="match status" value="1"/>
</dbReference>
<name>A0A0D9PCE8_METAN</name>
<evidence type="ECO:0000313" key="3">
    <source>
        <dbReference type="Proteomes" id="UP000054544"/>
    </source>
</evidence>
<gene>
    <name evidence="2" type="ORF">H634G_02081</name>
</gene>
<dbReference type="InterPro" id="IPR011333">
    <property type="entry name" value="SKP1/BTB/POZ_sf"/>
</dbReference>
<evidence type="ECO:0000259" key="1">
    <source>
        <dbReference type="PROSITE" id="PS50097"/>
    </source>
</evidence>
<feature type="domain" description="BTB" evidence="1">
    <location>
        <begin position="31"/>
        <end position="96"/>
    </location>
</feature>
<protein>
    <recommendedName>
        <fullName evidence="1">BTB domain-containing protein</fullName>
    </recommendedName>
</protein>
<dbReference type="Proteomes" id="UP000054544">
    <property type="component" value="Unassembled WGS sequence"/>
</dbReference>
<reference evidence="3" key="1">
    <citation type="journal article" date="2014" name="BMC Genomics">
        <title>The genome sequence of the biocontrol fungus Metarhizium anisopliae and comparative genomics of Metarhizium species.</title>
        <authorList>
            <person name="Pattemore J.A."/>
            <person name="Hane J.K."/>
            <person name="Williams A.H."/>
            <person name="Wilson B.A."/>
            <person name="Stodart B.J."/>
            <person name="Ash G.J."/>
        </authorList>
    </citation>
    <scope>NUCLEOTIDE SEQUENCE [LARGE SCALE GENOMIC DNA]</scope>
    <source>
        <strain evidence="3">BRIP 53293</strain>
    </source>
</reference>
<accession>A0A0D9PCE8</accession>
<organism evidence="2 3">
    <name type="scientific">Metarhizium anisopliae BRIP 53293</name>
    <dbReference type="NCBI Taxonomy" id="1291518"/>
    <lineage>
        <taxon>Eukaryota</taxon>
        <taxon>Fungi</taxon>
        <taxon>Dikarya</taxon>
        <taxon>Ascomycota</taxon>
        <taxon>Pezizomycotina</taxon>
        <taxon>Sordariomycetes</taxon>
        <taxon>Hypocreomycetidae</taxon>
        <taxon>Hypocreales</taxon>
        <taxon>Clavicipitaceae</taxon>
        <taxon>Metarhizium</taxon>
    </lineage>
</organism>
<dbReference type="Gene3D" id="3.30.710.10">
    <property type="entry name" value="Potassium Channel Kv1.1, Chain A"/>
    <property type="match status" value="1"/>
</dbReference>
<sequence>MESPTDETALMTVTSSQPLPEAITVELCTNGDATLVVEPKRFVVSSEILKISSEYFKALFSPIFQEGKAIQNRDNPEIVLHDDDPEVMELILSILHYRFQDNFHHFEPHMILQVAQHSDKYQCNKSLTPWITQWLQNIPTGGSVSDYDCLLTAAYVFGAEQHLKAISVAAIRNLPLDFGCESTDTLQLPDPMRAKIMNQMKQTAERIRYQIESAHSKLRVTTTFYIMLNEPAVCHECDRIMPRGALKCHRCRNSNLQPRRCTNRTRSSDYLDFLVSVGLWPTAYAFRKLSVAQIAKKLSAANFNKSVARCSGGKECPLRVVLEDLSEAIQRIVDEEIEGLPVQS</sequence>
<dbReference type="SMART" id="SM00225">
    <property type="entry name" value="BTB"/>
    <property type="match status" value="1"/>
</dbReference>
<dbReference type="AlphaFoldDB" id="A0A0D9PCE8"/>
<dbReference type="STRING" id="1291518.A0A0D9PCE8"/>
<dbReference type="CDD" id="cd18186">
    <property type="entry name" value="BTB_POZ_ZBTB_KLHL-like"/>
    <property type="match status" value="1"/>
</dbReference>
<dbReference type="EMBL" id="KE384723">
    <property type="protein sequence ID" value="KJK82475.1"/>
    <property type="molecule type" value="Genomic_DNA"/>
</dbReference>
<evidence type="ECO:0000313" key="2">
    <source>
        <dbReference type="EMBL" id="KJK82475.1"/>
    </source>
</evidence>